<dbReference type="PANTHER" id="PTHR15180:SF1">
    <property type="entry name" value="GENERAL TRANSCRIPTION FACTOR 3C POLYPEPTIDE 1"/>
    <property type="match status" value="1"/>
</dbReference>
<dbReference type="InterPro" id="IPR056064">
    <property type="entry name" value="DUF7647"/>
</dbReference>
<evidence type="ECO:0008006" key="16">
    <source>
        <dbReference type="Google" id="ProtNLM"/>
    </source>
</evidence>
<dbReference type="GO" id="GO:0006384">
    <property type="term" value="P:transcription initiation at RNA polymerase III promoter"/>
    <property type="evidence" value="ECO:0007669"/>
    <property type="project" value="InterPro"/>
</dbReference>
<gene>
    <name evidence="14" type="ORF">Salat_1507800</name>
</gene>
<dbReference type="InterPro" id="IPR056020">
    <property type="entry name" value="DUF7599"/>
</dbReference>
<evidence type="ECO:0000259" key="12">
    <source>
        <dbReference type="Pfam" id="PF24657"/>
    </source>
</evidence>
<dbReference type="InterPro" id="IPR056062">
    <property type="entry name" value="DUF7645"/>
</dbReference>
<sequence>MDSVVHSALEEICCEAANGLHLRDLWPKLSPCLASRCLPLCPNVKRAVWENLVEIPGLKLEARDYAFCPNATEELMKCEVEVCEKLNVKIVAPEAMRKSFLGIYEMEASESSLSDTQRLILERLALLGELRFLALGIIYIAFVWTNGIAQNELAKELRIAANNLFYQLKRLEIQGLILRHPTVIRKKQASSNREPNNGTIVATNMLYLSRYGKHLGCQQRLEIIKEDNLLLDKEVAAGHTETFDDFGKDIAKEDIHVKDFLPALKAICDKLEKAQGKVLVVSDLKRDLGYRGTSGHRAWRNICHRLKEAQVVEECYTLINKKEANCLRLLRSFSPLHFEPKPHGRVHGDNDEEQPMNCLKRGQITEQIVELPIFRQIYDMIDAAGSEGLTNTEVCRRLGLCSKEYHKRYFKQMISRFGLNLQLENQNRGEVYRVWTARNFNPESSNMAPSEKETVPPEVNEPNSLVDHFHENLSQPMQVVDTSTSLKNVRGINESENDAEGIIELSNGTSVDDEGSGVLLLQCNPQNSVLELCDGAPAKELTAGSKSIAKNNLLETCSPAVVVPPRRGSYLKHPRFTLAATSSQREQRILKMLQEEKFLIKPELHRRLESLEKKKNTTMDRKTLERSLNKLQQEGHCKCIHVSVPVLTNCGRSRTTEVVLHPSVYSVSPELLAQIHEKMRSFEIHVRKQSYIRQKKGESVPMLHNVQRIPNSLRLDVQSERAEVMRANGFVLAKMVRTKLLHIFLWGWICSSPGWNDGLSSNSHSYDLKNPHSSCKLFELDRAIRSMPLELFLQVVGSAQKFEDMVEKCRSGLLLCDLPMEEYKGLMDTRATGRLSWLIDILRRLKLIRLMSKGHAEDEASTPHTTLTHALELKPYIEEPVSAGASSGFVYPDLRPQVRHDFVLSSRKAVDEYWNTLEYCYAAAKSRAALLAFPGSAVHEVFHSRSWASVRVMTADQRVELLKRIANDDPNKRLSFGDCGKIAKDLNLTLEQVLRVYYDKRKQRLTRFQRVLDDEGQELQTVKGKRITSSRKRKRYPDRMSSKLVKASMEDGLSSEEAVGPLLDSDTQFMEEQTCVLTTSEDYDCQLRRYHAGDEIEGSEVLKLTEEDRQANTFIHKQALSRLKSARQRKFSWTEEADRRLIIEYARRRAALGAKFHRVDWASISNLPAPPGACKRRMALLNSYIPFRKAVMKLCNMLAEHYAKYLEKIQEKVLNHGDPGKMVSDTASEEDIPCSPAPTSGEWVNFDEGIMKEAVDDVLRYKRMAKLEAVQNTFSDPENNEDDGFEGCGGGARASSRRSSSQQLPRKYLKLLNKGASVSRRMHESVAIANAAELFKLIFLSKSTAPEVPALLAETLRRYSEHDLFAAFNYLREKKIMIGGSCNNRVDLSQHFVHSISLSTFPADTGKRAAKFATWLHEREKDLMEEGVDVPSNLQCGEVITLCALVSSGELSITLCLPDEGVGEAEDNRTSKRKCDSSELDGGEISKRSKTSFAGEGELISRREKGFPGIKLRLHREAISRLLAIESFTDGDMCPASNFLRKDESKTLSGLDVNSGSMHSDVAECVREILDSGRTIRPALDVSESPWEAMTSYAEFVTSSCSYEVKYSSLHPQLFKTLYSAIQKSGDNGLSMKEIRKVLNIKDDKMLVVMIEVLEAFGRALKVNAYDSIHVVDSLYRSKYFLTSVHDPAGASLNDQKRKTDDENMPLKSDNHGDAVSALENEINWNAEEVHRVTILNLPEDVADPPTETSNTDKINSCQHSEVASPRMSAVENLELHSANTKMCRPLLPWMNGDGTINELVYKGLIRRVLAIVMQYPGILEEDIINEMHGLNPQSCRQLLETMIIDNHIITRKMHQRTSSQPPSILAQPSCVELLFNFLRHVHGNCCLRRRISAVPPRNRRSTSVHSRGRDTWNFGSPSPFHVWADIAAIRRTSRPHEFCRNELNSATAAATEQ</sequence>
<evidence type="ECO:0000256" key="1">
    <source>
        <dbReference type="ARBA" id="ARBA00004123"/>
    </source>
</evidence>
<dbReference type="Pfam" id="PF24538">
    <property type="entry name" value="DUF7599"/>
    <property type="match status" value="1"/>
</dbReference>
<dbReference type="InterPro" id="IPR056063">
    <property type="entry name" value="DUF7646"/>
</dbReference>
<dbReference type="InterPro" id="IPR044210">
    <property type="entry name" value="Tfc3-like"/>
</dbReference>
<dbReference type="Pfam" id="PF24655">
    <property type="entry name" value="DUF7645"/>
    <property type="match status" value="1"/>
</dbReference>
<feature type="domain" description="DUF7647" evidence="13">
    <location>
        <begin position="770"/>
        <end position="948"/>
    </location>
</feature>
<feature type="domain" description="DUF7599" evidence="10">
    <location>
        <begin position="258"/>
        <end position="341"/>
    </location>
</feature>
<dbReference type="Pfam" id="PF23704">
    <property type="entry name" value="WHD_GTF3C1_N"/>
    <property type="match status" value="1"/>
</dbReference>
<comment type="subcellular location">
    <subcellularLocation>
        <location evidence="1">Nucleus</location>
    </subcellularLocation>
</comment>
<evidence type="ECO:0000259" key="13">
    <source>
        <dbReference type="Pfam" id="PF24658"/>
    </source>
</evidence>
<evidence type="ECO:0000259" key="10">
    <source>
        <dbReference type="Pfam" id="PF24538"/>
    </source>
</evidence>
<evidence type="ECO:0000259" key="9">
    <source>
        <dbReference type="Pfam" id="PF24101"/>
    </source>
</evidence>
<dbReference type="Pfam" id="PF24658">
    <property type="entry name" value="DUF7647"/>
    <property type="match status" value="1"/>
</dbReference>
<feature type="domain" description="DUF7645" evidence="11">
    <location>
        <begin position="949"/>
        <end position="1009"/>
    </location>
</feature>
<dbReference type="InterPro" id="IPR056467">
    <property type="entry name" value="eWH_GTF3C1"/>
</dbReference>
<keyword evidence="4" id="KW-0804">Transcription</keyword>
<dbReference type="GO" id="GO:0000127">
    <property type="term" value="C:transcription factor TFIIIC complex"/>
    <property type="evidence" value="ECO:0007669"/>
    <property type="project" value="InterPro"/>
</dbReference>
<evidence type="ECO:0000256" key="3">
    <source>
        <dbReference type="ARBA" id="ARBA00023125"/>
    </source>
</evidence>
<dbReference type="Pfam" id="PF04182">
    <property type="entry name" value="B-block_TFIIIC"/>
    <property type="match status" value="1"/>
</dbReference>
<keyword evidence="5" id="KW-0539">Nucleus</keyword>
<reference evidence="14" key="2">
    <citation type="journal article" date="2024" name="Plant">
        <title>Genomic evolution and insights into agronomic trait innovations of Sesamum species.</title>
        <authorList>
            <person name="Miao H."/>
            <person name="Wang L."/>
            <person name="Qu L."/>
            <person name="Liu H."/>
            <person name="Sun Y."/>
            <person name="Le M."/>
            <person name="Wang Q."/>
            <person name="Wei S."/>
            <person name="Zheng Y."/>
            <person name="Lin W."/>
            <person name="Duan Y."/>
            <person name="Cao H."/>
            <person name="Xiong S."/>
            <person name="Wang X."/>
            <person name="Wei L."/>
            <person name="Li C."/>
            <person name="Ma Q."/>
            <person name="Ju M."/>
            <person name="Zhao R."/>
            <person name="Li G."/>
            <person name="Mu C."/>
            <person name="Tian Q."/>
            <person name="Mei H."/>
            <person name="Zhang T."/>
            <person name="Gao T."/>
            <person name="Zhang H."/>
        </authorList>
    </citation>
    <scope>NUCLEOTIDE SEQUENCE</scope>
    <source>
        <strain evidence="14">3651</strain>
    </source>
</reference>
<dbReference type="InterPro" id="IPR036390">
    <property type="entry name" value="WH_DNA-bd_sf"/>
</dbReference>
<dbReference type="GO" id="GO:0042791">
    <property type="term" value="P:5S class rRNA transcription by RNA polymerase III"/>
    <property type="evidence" value="ECO:0007669"/>
    <property type="project" value="TreeGrafter"/>
</dbReference>
<evidence type="ECO:0000259" key="8">
    <source>
        <dbReference type="Pfam" id="PF23704"/>
    </source>
</evidence>
<feature type="region of interest" description="Disordered" evidence="6">
    <location>
        <begin position="1274"/>
        <end position="1302"/>
    </location>
</feature>
<protein>
    <recommendedName>
        <fullName evidence="16">B-block binding subunit of TFIIIC domain-containing protein</fullName>
    </recommendedName>
</protein>
<evidence type="ECO:0000313" key="15">
    <source>
        <dbReference type="Proteomes" id="UP001293254"/>
    </source>
</evidence>
<feature type="domain" description="DUF7646" evidence="12">
    <location>
        <begin position="360"/>
        <end position="444"/>
    </location>
</feature>
<dbReference type="SUPFAM" id="SSF46785">
    <property type="entry name" value="Winged helix' DNA-binding domain"/>
    <property type="match status" value="1"/>
</dbReference>
<dbReference type="EMBL" id="JACGWO010000005">
    <property type="protein sequence ID" value="KAK4427389.1"/>
    <property type="molecule type" value="Genomic_DNA"/>
</dbReference>
<proteinExistence type="predicted"/>
<keyword evidence="2" id="KW-0597">Phosphoprotein</keyword>
<feature type="domain" description="GTF3C1 extended winged-helix" evidence="9">
    <location>
        <begin position="579"/>
        <end position="687"/>
    </location>
</feature>
<dbReference type="CDD" id="cd16169">
    <property type="entry name" value="Tau138_eWH"/>
    <property type="match status" value="1"/>
</dbReference>
<evidence type="ECO:0000313" key="14">
    <source>
        <dbReference type="EMBL" id="KAK4427389.1"/>
    </source>
</evidence>
<reference evidence="14" key="1">
    <citation type="submission" date="2020-06" db="EMBL/GenBank/DDBJ databases">
        <authorList>
            <person name="Li T."/>
            <person name="Hu X."/>
            <person name="Zhang T."/>
            <person name="Song X."/>
            <person name="Zhang H."/>
            <person name="Dai N."/>
            <person name="Sheng W."/>
            <person name="Hou X."/>
            <person name="Wei L."/>
        </authorList>
    </citation>
    <scope>NUCLEOTIDE SEQUENCE</scope>
    <source>
        <strain evidence="14">3651</strain>
        <tissue evidence="14">Leaf</tissue>
    </source>
</reference>
<organism evidence="14 15">
    <name type="scientific">Sesamum alatum</name>
    <dbReference type="NCBI Taxonomy" id="300844"/>
    <lineage>
        <taxon>Eukaryota</taxon>
        <taxon>Viridiplantae</taxon>
        <taxon>Streptophyta</taxon>
        <taxon>Embryophyta</taxon>
        <taxon>Tracheophyta</taxon>
        <taxon>Spermatophyta</taxon>
        <taxon>Magnoliopsida</taxon>
        <taxon>eudicotyledons</taxon>
        <taxon>Gunneridae</taxon>
        <taxon>Pentapetalae</taxon>
        <taxon>asterids</taxon>
        <taxon>lamiids</taxon>
        <taxon>Lamiales</taxon>
        <taxon>Pedaliaceae</taxon>
        <taxon>Sesamum</taxon>
    </lineage>
</organism>
<feature type="domain" description="B-block binding subunit of TFIIIC" evidence="7">
    <location>
        <begin position="145"/>
        <end position="211"/>
    </location>
</feature>
<dbReference type="InterPro" id="IPR007309">
    <property type="entry name" value="TFIIIC_Bblock-bd"/>
</dbReference>
<feature type="domain" description="General transcription factor 3C polypeptide 1 winged-helix" evidence="8">
    <location>
        <begin position="1"/>
        <end position="104"/>
    </location>
</feature>
<keyword evidence="15" id="KW-1185">Reference proteome</keyword>
<accession>A0AAE1YBV6</accession>
<feature type="region of interest" description="Disordered" evidence="6">
    <location>
        <begin position="1691"/>
        <end position="1711"/>
    </location>
</feature>
<dbReference type="Pfam" id="PF24101">
    <property type="entry name" value="WHD_GTF3C1"/>
    <property type="match status" value="1"/>
</dbReference>
<evidence type="ECO:0000256" key="4">
    <source>
        <dbReference type="ARBA" id="ARBA00023163"/>
    </source>
</evidence>
<dbReference type="InterPro" id="IPR056428">
    <property type="entry name" value="WH_GTF3C1"/>
</dbReference>
<keyword evidence="3" id="KW-0238">DNA-binding</keyword>
<evidence type="ECO:0000256" key="6">
    <source>
        <dbReference type="SAM" id="MobiDB-lite"/>
    </source>
</evidence>
<evidence type="ECO:0000259" key="7">
    <source>
        <dbReference type="Pfam" id="PF04182"/>
    </source>
</evidence>
<evidence type="ECO:0000256" key="5">
    <source>
        <dbReference type="ARBA" id="ARBA00023242"/>
    </source>
</evidence>
<dbReference type="PANTHER" id="PTHR15180">
    <property type="entry name" value="GENERAL TRANSCRIPTION FACTOR 3C POLYPEPTIDE 1"/>
    <property type="match status" value="1"/>
</dbReference>
<dbReference type="InterPro" id="IPR035625">
    <property type="entry name" value="Tfc3-like_eWH"/>
</dbReference>
<dbReference type="GO" id="GO:0005634">
    <property type="term" value="C:nucleus"/>
    <property type="evidence" value="ECO:0007669"/>
    <property type="project" value="UniProtKB-SubCell"/>
</dbReference>
<dbReference type="Pfam" id="PF24657">
    <property type="entry name" value="DUF7646"/>
    <property type="match status" value="1"/>
</dbReference>
<evidence type="ECO:0000256" key="2">
    <source>
        <dbReference type="ARBA" id="ARBA00022553"/>
    </source>
</evidence>
<dbReference type="GO" id="GO:0003677">
    <property type="term" value="F:DNA binding"/>
    <property type="evidence" value="ECO:0007669"/>
    <property type="project" value="UniProtKB-KW"/>
</dbReference>
<name>A0AAE1YBV6_9LAMI</name>
<comment type="caution">
    <text evidence="14">The sequence shown here is derived from an EMBL/GenBank/DDBJ whole genome shotgun (WGS) entry which is preliminary data.</text>
</comment>
<dbReference type="Proteomes" id="UP001293254">
    <property type="component" value="Unassembled WGS sequence"/>
</dbReference>
<evidence type="ECO:0000259" key="11">
    <source>
        <dbReference type="Pfam" id="PF24655"/>
    </source>
</evidence>